<evidence type="ECO:0000313" key="3">
    <source>
        <dbReference type="Proteomes" id="UP000195569"/>
    </source>
</evidence>
<evidence type="ECO:0000256" key="1">
    <source>
        <dbReference type="SAM" id="Phobius"/>
    </source>
</evidence>
<evidence type="ECO:0000313" key="2">
    <source>
        <dbReference type="EMBL" id="SIT49645.1"/>
    </source>
</evidence>
<keyword evidence="3" id="KW-1185">Reference proteome</keyword>
<keyword evidence="1" id="KW-1133">Transmembrane helix</keyword>
<dbReference type="EMBL" id="CYGY02000070">
    <property type="protein sequence ID" value="SIT49645.1"/>
    <property type="molecule type" value="Genomic_DNA"/>
</dbReference>
<protein>
    <submittedName>
        <fullName evidence="2">Uncharacterized protein</fullName>
    </submittedName>
</protein>
<sequence length="102" mass="11469">MRICVSIPSSHIDGAKARFAFSLDSTRWESDENDVARKADAREIWARFPKFVIGFAIALALVTWIARHYSLADYRKVVTPEFVAPITALRTWAFIFCSSASG</sequence>
<feature type="transmembrane region" description="Helical" evidence="1">
    <location>
        <begin position="48"/>
        <end position="66"/>
    </location>
</feature>
<reference evidence="2" key="1">
    <citation type="submission" date="2016-12" db="EMBL/GenBank/DDBJ databases">
        <authorList>
            <person name="Moulin L."/>
        </authorList>
    </citation>
    <scope>NUCLEOTIDE SEQUENCE [LARGE SCALE GENOMIC DNA]</scope>
    <source>
        <strain evidence="2">STM 7183</strain>
    </source>
</reference>
<gene>
    <name evidence="2" type="ORF">BN2476_700033</name>
</gene>
<keyword evidence="1" id="KW-0472">Membrane</keyword>
<proteinExistence type="predicted"/>
<comment type="caution">
    <text evidence="2">The sequence shown here is derived from an EMBL/GenBank/DDBJ whole genome shotgun (WGS) entry which is preliminary data.</text>
</comment>
<organism evidence="2 3">
    <name type="scientific">Paraburkholderia piptadeniae</name>
    <dbReference type="NCBI Taxonomy" id="1701573"/>
    <lineage>
        <taxon>Bacteria</taxon>
        <taxon>Pseudomonadati</taxon>
        <taxon>Pseudomonadota</taxon>
        <taxon>Betaproteobacteria</taxon>
        <taxon>Burkholderiales</taxon>
        <taxon>Burkholderiaceae</taxon>
        <taxon>Paraburkholderia</taxon>
    </lineage>
</organism>
<accession>A0A1N7SQC3</accession>
<dbReference type="AlphaFoldDB" id="A0A1N7SQC3"/>
<dbReference type="Proteomes" id="UP000195569">
    <property type="component" value="Unassembled WGS sequence"/>
</dbReference>
<keyword evidence="1" id="KW-0812">Transmembrane</keyword>
<name>A0A1N7SQC3_9BURK</name>